<organism evidence="1 2">
    <name type="scientific">Mycolicibacterium confluentis</name>
    <dbReference type="NCBI Taxonomy" id="28047"/>
    <lineage>
        <taxon>Bacteria</taxon>
        <taxon>Bacillati</taxon>
        <taxon>Actinomycetota</taxon>
        <taxon>Actinomycetes</taxon>
        <taxon>Mycobacteriales</taxon>
        <taxon>Mycobacteriaceae</taxon>
        <taxon>Mycolicibacterium</taxon>
    </lineage>
</organism>
<dbReference type="OrthoDB" id="4696350at2"/>
<reference evidence="1" key="2">
    <citation type="submission" date="2020-02" db="EMBL/GenBank/DDBJ databases">
        <authorList>
            <person name="Matsumoto Y."/>
            <person name="Motooka D."/>
            <person name="Nakamura S."/>
        </authorList>
    </citation>
    <scope>NUCLEOTIDE SEQUENCE</scope>
    <source>
        <strain evidence="1">JCM 13671</strain>
    </source>
</reference>
<evidence type="ECO:0000313" key="1">
    <source>
        <dbReference type="EMBL" id="BBZ31949.1"/>
    </source>
</evidence>
<sequence>MWQAFIGAESIASGDLTRGKLRWSSRAIHPGIYLPKDAELTLFNRTAAAWLHTGRTGIIAGRAAAALHGAKWTRSDDPIELIAKHGRPRPGIKIRQERIAADEIVEIAGMPVTSPARTAFDLARHLMRNPAVMRLDALAAATGVTRSDAMHLFERYRGARNTRAAQLALALMDAGAQSPKETWLRMVVYDAGLPKPRTQIRVSDGMFSAFIDLGWDEPKVGLDYEGAHHFSDRGQIVHDIGRYEMIDRQGWLDLRVVAEHRPRFIESRIRDAFAARNYTPSSTSWW</sequence>
<reference evidence="1" key="1">
    <citation type="journal article" date="2019" name="Emerg. Microbes Infect.">
        <title>Comprehensive subspecies identification of 175 nontuberculous mycobacteria species based on 7547 genomic profiles.</title>
        <authorList>
            <person name="Matsumoto Y."/>
            <person name="Kinjo T."/>
            <person name="Motooka D."/>
            <person name="Nabeya D."/>
            <person name="Jung N."/>
            <person name="Uechi K."/>
            <person name="Horii T."/>
            <person name="Iida T."/>
            <person name="Fujita J."/>
            <person name="Nakamura S."/>
        </authorList>
    </citation>
    <scope>NUCLEOTIDE SEQUENCE [LARGE SCALE GENOMIC DNA]</scope>
    <source>
        <strain evidence="1">JCM 13671</strain>
    </source>
</reference>
<accession>A0A7I7XRR6</accession>
<protein>
    <recommendedName>
        <fullName evidence="3">AbiEi antitoxin C-terminal domain-containing protein</fullName>
    </recommendedName>
</protein>
<gene>
    <name evidence="1" type="ORF">MCNF_05540</name>
</gene>
<dbReference type="RefSeq" id="WP_085155423.1">
    <property type="nucleotide sequence ID" value="NZ_AP022612.1"/>
</dbReference>
<keyword evidence="2" id="KW-1185">Reference proteome</keyword>
<proteinExistence type="predicted"/>
<dbReference type="AlphaFoldDB" id="A0A7I7XRR6"/>
<evidence type="ECO:0000313" key="2">
    <source>
        <dbReference type="Proteomes" id="UP000466931"/>
    </source>
</evidence>
<dbReference type="Proteomes" id="UP000466931">
    <property type="component" value="Chromosome"/>
</dbReference>
<evidence type="ECO:0008006" key="3">
    <source>
        <dbReference type="Google" id="ProtNLM"/>
    </source>
</evidence>
<dbReference type="EMBL" id="AP022612">
    <property type="protein sequence ID" value="BBZ31949.1"/>
    <property type="molecule type" value="Genomic_DNA"/>
</dbReference>
<name>A0A7I7XRR6_9MYCO</name>